<dbReference type="GeneID" id="59148231"/>
<gene>
    <name evidence="1" type="ORF">IG193_00005</name>
</gene>
<dbReference type="RefSeq" id="WP_192818860.1">
    <property type="nucleotide sequence ID" value="NZ_CP062310.1"/>
</dbReference>
<dbReference type="EMBL" id="CP062310">
    <property type="protein sequence ID" value="QOJ78888.1"/>
    <property type="molecule type" value="Genomic_DNA"/>
</dbReference>
<dbReference type="InParanoid" id="A0A7L9FGE4"/>
<dbReference type="SUPFAM" id="SSF52540">
    <property type="entry name" value="P-loop containing nucleoside triphosphate hydrolases"/>
    <property type="match status" value="1"/>
</dbReference>
<dbReference type="Proteomes" id="UP000594121">
    <property type="component" value="Chromosome"/>
</dbReference>
<evidence type="ECO:0000313" key="1">
    <source>
        <dbReference type="EMBL" id="QOJ78888.1"/>
    </source>
</evidence>
<dbReference type="AlphaFoldDB" id="A0A7L9FGE4"/>
<reference evidence="1 2" key="1">
    <citation type="submission" date="2020-10" db="EMBL/GenBank/DDBJ databases">
        <title>Thermofilum lucidum 3507LT sp. nov. a novel member of Thermofilaceae family isolated from Chile hot spring, and proposal of description order Thermofilales.</title>
        <authorList>
            <person name="Zayulina K.S."/>
            <person name="Elcheninov A.G."/>
            <person name="Toshchakov S.V."/>
            <person name="Kublanov I.V."/>
        </authorList>
    </citation>
    <scope>NUCLEOTIDE SEQUENCE [LARGE SCALE GENOMIC DNA]</scope>
    <source>
        <strain evidence="1 2">3507LT</strain>
    </source>
</reference>
<name>A0A7L9FGE4_9CREN</name>
<keyword evidence="2" id="KW-1185">Reference proteome</keyword>
<evidence type="ECO:0000313" key="2">
    <source>
        <dbReference type="Proteomes" id="UP000594121"/>
    </source>
</evidence>
<protein>
    <submittedName>
        <fullName evidence="1">Orc1/cdc6 family replication initiation protein</fullName>
    </submittedName>
</protein>
<dbReference type="KEGG" id="thel:IG193_00005"/>
<dbReference type="InterPro" id="IPR027417">
    <property type="entry name" value="P-loop_NTPase"/>
</dbReference>
<dbReference type="Gene3D" id="1.10.8.60">
    <property type="match status" value="1"/>
</dbReference>
<accession>A0A7L9FGE4</accession>
<organism evidence="1 2">
    <name type="scientific">Infirmifilum lucidum</name>
    <dbReference type="NCBI Taxonomy" id="2776706"/>
    <lineage>
        <taxon>Archaea</taxon>
        <taxon>Thermoproteota</taxon>
        <taxon>Thermoprotei</taxon>
        <taxon>Thermofilales</taxon>
        <taxon>Thermofilaceae</taxon>
        <taxon>Infirmifilum</taxon>
    </lineage>
</organism>
<proteinExistence type="predicted"/>
<sequence length="119" mass="13512">MRNCIPKLGLILISTSGNDLLKLVGKRLFYTLRIEALLFEPYSINELVEIMKSRLKEAFGKNIADELALFEIASFVKSTSQNVRHAFSIIQDAIEVSDENKVTVEVVRKAIEKQMKLAR</sequence>